<sequence>MTYVKLDTDAERYLLFLVGLVIMILCVIGNSLVIVVVYQKRSMRTVTNLLLVNLSLSQLLFGILVVPITLLKLIRSNFVNLGNLCITYSFIYFFTSFANSFILISVALERFWVIWFTRRKQLDRYIAYSLGLTAWIFSAIASCVILQLNPKTEESQELHNLSNNTLPPIEEFMKDLSNKIHENTIHTCNVLVLLGNFVKVYAAMQWLFPLLMIGILYSLVGLRLSRMNLDHVPNLQLQQAKGMRLTIDSKNREETLTILRSNICCSPSSSITTHLSDSQRVQPESWYQSSANLSTPSAQTQLALKMRFKIENKKKKTIMMLATVVVLFLISWGPLHIYSICSEARAFANERLRIYLTMLAISNIWYNPLVYCWFSKQYRKHCKRILISLSPNHILTRLGRLHLKKRNNNIQLRSGPFRLYHAQSDD</sequence>
<dbReference type="GO" id="GO:0016020">
    <property type="term" value="C:membrane"/>
    <property type="evidence" value="ECO:0007669"/>
    <property type="project" value="UniProtKB-SubCell"/>
</dbReference>
<evidence type="ECO:0000313" key="11">
    <source>
        <dbReference type="EMBL" id="KAL3316613.1"/>
    </source>
</evidence>
<feature type="transmembrane region" description="Helical" evidence="9">
    <location>
        <begin position="352"/>
        <end position="374"/>
    </location>
</feature>
<dbReference type="InterPro" id="IPR000276">
    <property type="entry name" value="GPCR_Rhodpsn"/>
</dbReference>
<dbReference type="PRINTS" id="PR00237">
    <property type="entry name" value="GPCRRHODOPSN"/>
</dbReference>
<feature type="transmembrane region" description="Helical" evidence="9">
    <location>
        <begin position="125"/>
        <end position="148"/>
    </location>
</feature>
<evidence type="ECO:0000256" key="8">
    <source>
        <dbReference type="RuleBase" id="RU000688"/>
    </source>
</evidence>
<dbReference type="Proteomes" id="UP001626550">
    <property type="component" value="Unassembled WGS sequence"/>
</dbReference>
<feature type="transmembrane region" description="Helical" evidence="9">
    <location>
        <begin position="13"/>
        <end position="38"/>
    </location>
</feature>
<proteinExistence type="inferred from homology"/>
<organism evidence="11 12">
    <name type="scientific">Cichlidogyrus casuarinus</name>
    <dbReference type="NCBI Taxonomy" id="1844966"/>
    <lineage>
        <taxon>Eukaryota</taxon>
        <taxon>Metazoa</taxon>
        <taxon>Spiralia</taxon>
        <taxon>Lophotrochozoa</taxon>
        <taxon>Platyhelminthes</taxon>
        <taxon>Monogenea</taxon>
        <taxon>Monopisthocotylea</taxon>
        <taxon>Dactylogyridea</taxon>
        <taxon>Ancyrocephalidae</taxon>
        <taxon>Cichlidogyrus</taxon>
    </lineage>
</organism>
<dbReference type="InterPro" id="IPR017452">
    <property type="entry name" value="GPCR_Rhodpsn_7TM"/>
</dbReference>
<feature type="transmembrane region" description="Helical" evidence="9">
    <location>
        <begin position="317"/>
        <end position="340"/>
    </location>
</feature>
<keyword evidence="6 8" id="KW-0675">Receptor</keyword>
<dbReference type="EMBL" id="JBJKFK010000513">
    <property type="protein sequence ID" value="KAL3316613.1"/>
    <property type="molecule type" value="Genomic_DNA"/>
</dbReference>
<evidence type="ECO:0000313" key="12">
    <source>
        <dbReference type="Proteomes" id="UP001626550"/>
    </source>
</evidence>
<evidence type="ECO:0000256" key="9">
    <source>
        <dbReference type="SAM" id="Phobius"/>
    </source>
</evidence>
<comment type="similarity">
    <text evidence="8">Belongs to the G-protein coupled receptor 1 family.</text>
</comment>
<evidence type="ECO:0000256" key="5">
    <source>
        <dbReference type="ARBA" id="ARBA00023136"/>
    </source>
</evidence>
<comment type="caution">
    <text evidence="11">The sequence shown here is derived from an EMBL/GenBank/DDBJ whole genome shotgun (WGS) entry which is preliminary data.</text>
</comment>
<evidence type="ECO:0000256" key="7">
    <source>
        <dbReference type="ARBA" id="ARBA00023224"/>
    </source>
</evidence>
<dbReference type="PANTHER" id="PTHR45695:SF9">
    <property type="entry name" value="LEUCOKININ RECEPTOR"/>
    <property type="match status" value="1"/>
</dbReference>
<keyword evidence="2 8" id="KW-0812">Transmembrane</keyword>
<evidence type="ECO:0000256" key="2">
    <source>
        <dbReference type="ARBA" id="ARBA00022692"/>
    </source>
</evidence>
<keyword evidence="12" id="KW-1185">Reference proteome</keyword>
<evidence type="ECO:0000259" key="10">
    <source>
        <dbReference type="PROSITE" id="PS50262"/>
    </source>
</evidence>
<evidence type="ECO:0000256" key="1">
    <source>
        <dbReference type="ARBA" id="ARBA00004141"/>
    </source>
</evidence>
<dbReference type="AlphaFoldDB" id="A0ABD2QAL9"/>
<feature type="transmembrane region" description="Helical" evidence="9">
    <location>
        <begin position="200"/>
        <end position="220"/>
    </location>
</feature>
<dbReference type="Gene3D" id="1.20.1070.10">
    <property type="entry name" value="Rhodopsin 7-helix transmembrane proteins"/>
    <property type="match status" value="1"/>
</dbReference>
<gene>
    <name evidence="11" type="ORF">Ciccas_004745</name>
</gene>
<evidence type="ECO:0000256" key="6">
    <source>
        <dbReference type="ARBA" id="ARBA00023170"/>
    </source>
</evidence>
<keyword evidence="5 9" id="KW-0472">Membrane</keyword>
<evidence type="ECO:0000256" key="4">
    <source>
        <dbReference type="ARBA" id="ARBA00023040"/>
    </source>
</evidence>
<keyword evidence="3 9" id="KW-1133">Transmembrane helix</keyword>
<keyword evidence="7 8" id="KW-0807">Transducer</keyword>
<feature type="transmembrane region" description="Helical" evidence="9">
    <location>
        <begin position="50"/>
        <end position="70"/>
    </location>
</feature>
<dbReference type="SMART" id="SM01381">
    <property type="entry name" value="7TM_GPCR_Srsx"/>
    <property type="match status" value="1"/>
</dbReference>
<dbReference type="PROSITE" id="PS00237">
    <property type="entry name" value="G_PROTEIN_RECEP_F1_1"/>
    <property type="match status" value="1"/>
</dbReference>
<protein>
    <recommendedName>
        <fullName evidence="10">G-protein coupled receptors family 1 profile domain-containing protein</fullName>
    </recommendedName>
</protein>
<dbReference type="Pfam" id="PF00001">
    <property type="entry name" value="7tm_1"/>
    <property type="match status" value="1"/>
</dbReference>
<feature type="transmembrane region" description="Helical" evidence="9">
    <location>
        <begin position="90"/>
        <end position="113"/>
    </location>
</feature>
<dbReference type="PROSITE" id="PS50262">
    <property type="entry name" value="G_PROTEIN_RECEP_F1_2"/>
    <property type="match status" value="1"/>
</dbReference>
<dbReference type="PANTHER" id="PTHR45695">
    <property type="entry name" value="LEUCOKININ RECEPTOR-RELATED"/>
    <property type="match status" value="1"/>
</dbReference>
<dbReference type="GO" id="GO:0004930">
    <property type="term" value="F:G protein-coupled receptor activity"/>
    <property type="evidence" value="ECO:0007669"/>
    <property type="project" value="UniProtKB-KW"/>
</dbReference>
<reference evidence="11 12" key="1">
    <citation type="submission" date="2024-11" db="EMBL/GenBank/DDBJ databases">
        <title>Adaptive evolution of stress response genes in parasites aligns with host niche diversity.</title>
        <authorList>
            <person name="Hahn C."/>
            <person name="Resl P."/>
        </authorList>
    </citation>
    <scope>NUCLEOTIDE SEQUENCE [LARGE SCALE GENOMIC DNA]</scope>
    <source>
        <strain evidence="11">EGGRZ-B1_66</strain>
        <tissue evidence="11">Body</tissue>
    </source>
</reference>
<comment type="subcellular location">
    <subcellularLocation>
        <location evidence="1">Membrane</location>
        <topology evidence="1">Multi-pass membrane protein</topology>
    </subcellularLocation>
</comment>
<dbReference type="SUPFAM" id="SSF81321">
    <property type="entry name" value="Family A G protein-coupled receptor-like"/>
    <property type="match status" value="1"/>
</dbReference>
<evidence type="ECO:0000256" key="3">
    <source>
        <dbReference type="ARBA" id="ARBA00022989"/>
    </source>
</evidence>
<keyword evidence="4 8" id="KW-0297">G-protein coupled receptor</keyword>
<name>A0ABD2QAL9_9PLAT</name>
<feature type="domain" description="G-protein coupled receptors family 1 profile" evidence="10">
    <location>
        <begin position="29"/>
        <end position="371"/>
    </location>
</feature>
<accession>A0ABD2QAL9</accession>